<dbReference type="GO" id="GO:0005886">
    <property type="term" value="C:plasma membrane"/>
    <property type="evidence" value="ECO:0007669"/>
    <property type="project" value="TreeGrafter"/>
</dbReference>
<keyword evidence="4" id="KW-1133">Transmembrane helix</keyword>
<dbReference type="GO" id="GO:0005544">
    <property type="term" value="F:calcium-dependent phospholipid binding"/>
    <property type="evidence" value="ECO:0007669"/>
    <property type="project" value="InterPro"/>
</dbReference>
<dbReference type="GO" id="GO:0005509">
    <property type="term" value="F:calcium ion binding"/>
    <property type="evidence" value="ECO:0007669"/>
    <property type="project" value="InterPro"/>
</dbReference>
<dbReference type="GO" id="GO:0005737">
    <property type="term" value="C:cytoplasm"/>
    <property type="evidence" value="ECO:0007669"/>
    <property type="project" value="TreeGrafter"/>
</dbReference>
<dbReference type="FunFam" id="1.10.220.10:FF:000001">
    <property type="entry name" value="Annexin"/>
    <property type="match status" value="1"/>
</dbReference>
<proteinExistence type="inferred from homology"/>
<keyword evidence="4" id="KW-0812">Transmembrane</keyword>
<dbReference type="PANTHER" id="PTHR10502">
    <property type="entry name" value="ANNEXIN"/>
    <property type="match status" value="1"/>
</dbReference>
<dbReference type="SMART" id="SM00335">
    <property type="entry name" value="ANX"/>
    <property type="match status" value="4"/>
</dbReference>
<name>A0A7R9F0C1_9NEOP</name>
<dbReference type="PANTHER" id="PTHR10502:SF102">
    <property type="entry name" value="ANNEXIN B11"/>
    <property type="match status" value="1"/>
</dbReference>
<feature type="transmembrane region" description="Helical" evidence="4">
    <location>
        <begin position="243"/>
        <end position="264"/>
    </location>
</feature>
<dbReference type="AlphaFoldDB" id="A0A7R9F0C1"/>
<sequence>MRLNISRILQGSVPITFKITDRERIQMSEHNMRQHANKGTIHGASVLNSELSAMKLNAAFLGPIVDTGMIIRVLISHTNKQRQAIKRHYRILYGKVLHLAEKRNLQCACVTGCLLVMKPVYCAQDLTTDVQEYLAGYLRDVTQAMLQEPLDFLSECLHGALTSVAPKVEIFVELLGGCSNIKIRQIKEYYYKKYDMELESAVRKELNKEYQSLLRILLSEKRDESEVDSSQVCSEAKVFVGSLWDAMVFYFGFAGSLWDAMVFYSGFSGSLWDTMVFYSGIFWFSLGCYGILLWYLLVPSVMLWYFTLVSSGSFWDAMVGRNNTCRGPVGGLKMMSYAGVGTKYETDDPVIVSLLHQRSYQHLQSLFNEYQRLKGRPLEDGIKAEFYRTVRDGLLVLVSAIKDLQAFLATQLEDALREPNPRHHKLIRILVSRSEIDLLDIKEKYLNMYGVKLSNAVADATSGDYRTILYRLLGN</sequence>
<evidence type="ECO:0000256" key="1">
    <source>
        <dbReference type="ARBA" id="ARBA00007831"/>
    </source>
</evidence>
<dbReference type="GO" id="GO:0012506">
    <property type="term" value="C:vesicle membrane"/>
    <property type="evidence" value="ECO:0007669"/>
    <property type="project" value="TreeGrafter"/>
</dbReference>
<accession>A0A7R9F0C1</accession>
<keyword evidence="2" id="KW-0677">Repeat</keyword>
<dbReference type="EMBL" id="OD566585">
    <property type="protein sequence ID" value="CAD7444313.1"/>
    <property type="molecule type" value="Genomic_DNA"/>
</dbReference>
<evidence type="ECO:0000256" key="3">
    <source>
        <dbReference type="ARBA" id="ARBA00023216"/>
    </source>
</evidence>
<evidence type="ECO:0008006" key="6">
    <source>
        <dbReference type="Google" id="ProtNLM"/>
    </source>
</evidence>
<comment type="similarity">
    <text evidence="1">Belongs to the annexin family.</text>
</comment>
<dbReference type="InterPro" id="IPR001464">
    <property type="entry name" value="Annexin"/>
</dbReference>
<dbReference type="Gene3D" id="1.10.220.10">
    <property type="entry name" value="Annexin"/>
    <property type="match status" value="4"/>
</dbReference>
<dbReference type="SUPFAM" id="SSF47874">
    <property type="entry name" value="Annexin"/>
    <property type="match status" value="1"/>
</dbReference>
<evidence type="ECO:0000256" key="2">
    <source>
        <dbReference type="ARBA" id="ARBA00022737"/>
    </source>
</evidence>
<feature type="transmembrane region" description="Helical" evidence="4">
    <location>
        <begin position="276"/>
        <end position="296"/>
    </location>
</feature>
<dbReference type="PROSITE" id="PS51897">
    <property type="entry name" value="ANNEXIN_2"/>
    <property type="match status" value="2"/>
</dbReference>
<reference evidence="5" key="1">
    <citation type="submission" date="2020-11" db="EMBL/GenBank/DDBJ databases">
        <authorList>
            <person name="Tran Van P."/>
        </authorList>
    </citation>
    <scope>NUCLEOTIDE SEQUENCE</scope>
</reference>
<gene>
    <name evidence="5" type="ORF">TBIB3V08_LOCUS6693</name>
</gene>
<dbReference type="PRINTS" id="PR00196">
    <property type="entry name" value="ANNEXIN"/>
</dbReference>
<dbReference type="InterPro" id="IPR018502">
    <property type="entry name" value="Annexin_repeat"/>
</dbReference>
<keyword evidence="4" id="KW-0472">Membrane</keyword>
<evidence type="ECO:0000256" key="4">
    <source>
        <dbReference type="SAM" id="Phobius"/>
    </source>
</evidence>
<evidence type="ECO:0000313" key="5">
    <source>
        <dbReference type="EMBL" id="CAD7444313.1"/>
    </source>
</evidence>
<dbReference type="InterPro" id="IPR037104">
    <property type="entry name" value="Annexin_sf"/>
</dbReference>
<protein>
    <recommendedName>
        <fullName evidence="6">Annexin</fullName>
    </recommendedName>
</protein>
<dbReference type="GO" id="GO:0005634">
    <property type="term" value="C:nucleus"/>
    <property type="evidence" value="ECO:0007669"/>
    <property type="project" value="TreeGrafter"/>
</dbReference>
<organism evidence="5">
    <name type="scientific">Timema bartmani</name>
    <dbReference type="NCBI Taxonomy" id="61472"/>
    <lineage>
        <taxon>Eukaryota</taxon>
        <taxon>Metazoa</taxon>
        <taxon>Ecdysozoa</taxon>
        <taxon>Arthropoda</taxon>
        <taxon>Hexapoda</taxon>
        <taxon>Insecta</taxon>
        <taxon>Pterygota</taxon>
        <taxon>Neoptera</taxon>
        <taxon>Polyneoptera</taxon>
        <taxon>Phasmatodea</taxon>
        <taxon>Timematodea</taxon>
        <taxon>Timematoidea</taxon>
        <taxon>Timematidae</taxon>
        <taxon>Timema</taxon>
    </lineage>
</organism>
<dbReference type="GO" id="GO:0001786">
    <property type="term" value="F:phosphatidylserine binding"/>
    <property type="evidence" value="ECO:0007669"/>
    <property type="project" value="TreeGrafter"/>
</dbReference>
<keyword evidence="3" id="KW-0041">Annexin</keyword>
<dbReference type="Pfam" id="PF00191">
    <property type="entry name" value="Annexin"/>
    <property type="match status" value="3"/>
</dbReference>